<evidence type="ECO:0000256" key="1">
    <source>
        <dbReference type="ARBA" id="ARBA00004141"/>
    </source>
</evidence>
<comment type="caution">
    <text evidence="7">The sequence shown here is derived from an EMBL/GenBank/DDBJ whole genome shotgun (WGS) entry which is preliminary data.</text>
</comment>
<dbReference type="Pfam" id="PF07291">
    <property type="entry name" value="MauE"/>
    <property type="match status" value="1"/>
</dbReference>
<evidence type="ECO:0000259" key="6">
    <source>
        <dbReference type="Pfam" id="PF07291"/>
    </source>
</evidence>
<sequence>MPKNHTIELLTNGQKTKFPKHFDFRNTTLDVIAFLFIFLFVYAAISKLIDFQQFEVQLDKSPVLTGLSRPVKWLVPGVELLISMLLVFSKRRLLGFYAAFSMMVMFTAYIIIILNFSSYIPCSCGGILESMNWHQHLWFNLCFVGLGVLSILIYPSNKKLLQ</sequence>
<gene>
    <name evidence="7" type="ORF">ACFS5N_05935</name>
</gene>
<evidence type="ECO:0000313" key="7">
    <source>
        <dbReference type="EMBL" id="MFD2871999.1"/>
    </source>
</evidence>
<keyword evidence="8" id="KW-1185">Reference proteome</keyword>
<keyword evidence="2 5" id="KW-0812">Transmembrane</keyword>
<feature type="transmembrane region" description="Helical" evidence="5">
    <location>
        <begin position="95"/>
        <end position="117"/>
    </location>
</feature>
<evidence type="ECO:0000256" key="3">
    <source>
        <dbReference type="ARBA" id="ARBA00022989"/>
    </source>
</evidence>
<keyword evidence="4 5" id="KW-0472">Membrane</keyword>
<accession>A0ABW5YAI9</accession>
<reference evidence="8" key="1">
    <citation type="journal article" date="2019" name="Int. J. Syst. Evol. Microbiol.">
        <title>The Global Catalogue of Microorganisms (GCM) 10K type strain sequencing project: providing services to taxonomists for standard genome sequencing and annotation.</title>
        <authorList>
            <consortium name="The Broad Institute Genomics Platform"/>
            <consortium name="The Broad Institute Genome Sequencing Center for Infectious Disease"/>
            <person name="Wu L."/>
            <person name="Ma J."/>
        </authorList>
    </citation>
    <scope>NUCLEOTIDE SEQUENCE [LARGE SCALE GENOMIC DNA]</scope>
    <source>
        <strain evidence="8">KCTC 22437</strain>
    </source>
</reference>
<comment type="subcellular location">
    <subcellularLocation>
        <location evidence="1">Membrane</location>
        <topology evidence="1">Multi-pass membrane protein</topology>
    </subcellularLocation>
</comment>
<dbReference type="EMBL" id="JBHUPD010000001">
    <property type="protein sequence ID" value="MFD2871999.1"/>
    <property type="molecule type" value="Genomic_DNA"/>
</dbReference>
<evidence type="ECO:0000256" key="4">
    <source>
        <dbReference type="ARBA" id="ARBA00023136"/>
    </source>
</evidence>
<feature type="domain" description="Methylamine utilisation protein MauE" evidence="6">
    <location>
        <begin position="27"/>
        <end position="152"/>
    </location>
</feature>
<dbReference type="InterPro" id="IPR009908">
    <property type="entry name" value="Methylamine_util_MauE"/>
</dbReference>
<evidence type="ECO:0000313" key="8">
    <source>
        <dbReference type="Proteomes" id="UP001597557"/>
    </source>
</evidence>
<organism evidence="7 8">
    <name type="scientific">Mucilaginibacter ximonensis</name>
    <dbReference type="NCBI Taxonomy" id="538021"/>
    <lineage>
        <taxon>Bacteria</taxon>
        <taxon>Pseudomonadati</taxon>
        <taxon>Bacteroidota</taxon>
        <taxon>Sphingobacteriia</taxon>
        <taxon>Sphingobacteriales</taxon>
        <taxon>Sphingobacteriaceae</taxon>
        <taxon>Mucilaginibacter</taxon>
    </lineage>
</organism>
<evidence type="ECO:0000256" key="5">
    <source>
        <dbReference type="SAM" id="Phobius"/>
    </source>
</evidence>
<protein>
    <submittedName>
        <fullName evidence="7">MauE/DoxX family redox-associated membrane protein</fullName>
    </submittedName>
</protein>
<proteinExistence type="predicted"/>
<keyword evidence="3 5" id="KW-1133">Transmembrane helix</keyword>
<feature type="transmembrane region" description="Helical" evidence="5">
    <location>
        <begin position="137"/>
        <end position="154"/>
    </location>
</feature>
<evidence type="ECO:0000256" key="2">
    <source>
        <dbReference type="ARBA" id="ARBA00022692"/>
    </source>
</evidence>
<dbReference type="RefSeq" id="WP_377183231.1">
    <property type="nucleotide sequence ID" value="NZ_JBHUPD010000001.1"/>
</dbReference>
<name>A0ABW5YAI9_9SPHI</name>
<feature type="transmembrane region" description="Helical" evidence="5">
    <location>
        <begin position="27"/>
        <end position="45"/>
    </location>
</feature>
<dbReference type="Proteomes" id="UP001597557">
    <property type="component" value="Unassembled WGS sequence"/>
</dbReference>